<keyword evidence="4" id="KW-1185">Reference proteome</keyword>
<organism evidence="3 4">
    <name type="scientific">Pontibacter toksunensis</name>
    <dbReference type="NCBI Taxonomy" id="1332631"/>
    <lineage>
        <taxon>Bacteria</taxon>
        <taxon>Pseudomonadati</taxon>
        <taxon>Bacteroidota</taxon>
        <taxon>Cytophagia</taxon>
        <taxon>Cytophagales</taxon>
        <taxon>Hymenobacteraceae</taxon>
        <taxon>Pontibacter</taxon>
    </lineage>
</organism>
<evidence type="ECO:0000256" key="1">
    <source>
        <dbReference type="SAM" id="Coils"/>
    </source>
</evidence>
<evidence type="ECO:0000313" key="3">
    <source>
        <dbReference type="EMBL" id="MFD3004064.1"/>
    </source>
</evidence>
<dbReference type="PANTHER" id="PTHR33055">
    <property type="entry name" value="TRANSPOSASE FOR INSERTION SEQUENCE ELEMENT IS1111A"/>
    <property type="match status" value="1"/>
</dbReference>
<gene>
    <name evidence="3" type="ORF">ACFS7Z_27180</name>
</gene>
<feature type="non-terminal residue" evidence="3">
    <location>
        <position position="144"/>
    </location>
</feature>
<evidence type="ECO:0000259" key="2">
    <source>
        <dbReference type="Pfam" id="PF02371"/>
    </source>
</evidence>
<accession>A0ABW6C1X1</accession>
<protein>
    <submittedName>
        <fullName evidence="3">Transposase</fullName>
    </submittedName>
</protein>
<sequence>MRELTRHCTDLKQERTVLLNRLSALLLAHEPQAFVIRSHKEMIKKFDTEIAKCEAQIKAVLQKEEWLQEKVSRLLTIKGVGMMSLAIVLAETQGFALITNAKQLTSYAGFDVVERESGTSVRGKTRISKKGNGRIRTALYFPAL</sequence>
<dbReference type="PANTHER" id="PTHR33055:SF3">
    <property type="entry name" value="PUTATIVE TRANSPOSASE FOR IS117-RELATED"/>
    <property type="match status" value="1"/>
</dbReference>
<evidence type="ECO:0000313" key="4">
    <source>
        <dbReference type="Proteomes" id="UP001597641"/>
    </source>
</evidence>
<proteinExistence type="predicted"/>
<dbReference type="Pfam" id="PF02371">
    <property type="entry name" value="Transposase_20"/>
    <property type="match status" value="1"/>
</dbReference>
<dbReference type="InterPro" id="IPR047650">
    <property type="entry name" value="Transpos_IS110"/>
</dbReference>
<dbReference type="RefSeq" id="WP_377492664.1">
    <property type="nucleotide sequence ID" value="NZ_JBHUOX010000094.1"/>
</dbReference>
<name>A0ABW6C1X1_9BACT</name>
<dbReference type="InterPro" id="IPR003346">
    <property type="entry name" value="Transposase_20"/>
</dbReference>
<dbReference type="EMBL" id="JBHUOX010000094">
    <property type="protein sequence ID" value="MFD3004064.1"/>
    <property type="molecule type" value="Genomic_DNA"/>
</dbReference>
<comment type="caution">
    <text evidence="3">The sequence shown here is derived from an EMBL/GenBank/DDBJ whole genome shotgun (WGS) entry which is preliminary data.</text>
</comment>
<reference evidence="4" key="1">
    <citation type="journal article" date="2019" name="Int. J. Syst. Evol. Microbiol.">
        <title>The Global Catalogue of Microorganisms (GCM) 10K type strain sequencing project: providing services to taxonomists for standard genome sequencing and annotation.</title>
        <authorList>
            <consortium name="The Broad Institute Genomics Platform"/>
            <consortium name="The Broad Institute Genome Sequencing Center for Infectious Disease"/>
            <person name="Wu L."/>
            <person name="Ma J."/>
        </authorList>
    </citation>
    <scope>NUCLEOTIDE SEQUENCE [LARGE SCALE GENOMIC DNA]</scope>
    <source>
        <strain evidence="4">KCTC 23984</strain>
    </source>
</reference>
<keyword evidence="1" id="KW-0175">Coiled coil</keyword>
<feature type="domain" description="Transposase IS116/IS110/IS902 C-terminal" evidence="2">
    <location>
        <begin position="72"/>
        <end position="144"/>
    </location>
</feature>
<dbReference type="Proteomes" id="UP001597641">
    <property type="component" value="Unassembled WGS sequence"/>
</dbReference>
<feature type="coiled-coil region" evidence="1">
    <location>
        <begin position="36"/>
        <end position="63"/>
    </location>
</feature>